<feature type="signal peptide" evidence="8">
    <location>
        <begin position="1"/>
        <end position="18"/>
    </location>
</feature>
<accession>A0ABZ0I1M9</accession>
<dbReference type="Proteomes" id="UP001626537">
    <property type="component" value="Chromosome"/>
</dbReference>
<comment type="subcellular location">
    <subcellularLocation>
        <location evidence="1">Periplasm</location>
    </subcellularLocation>
</comment>
<evidence type="ECO:0000256" key="4">
    <source>
        <dbReference type="ARBA" id="ARBA00022729"/>
    </source>
</evidence>
<keyword evidence="6" id="KW-0249">Electron transport</keyword>
<dbReference type="Pfam" id="PF06433">
    <property type="entry name" value="Me-amine-dh_H"/>
    <property type="match status" value="1"/>
</dbReference>
<proteinExistence type="inferred from homology"/>
<evidence type="ECO:0000256" key="2">
    <source>
        <dbReference type="ARBA" id="ARBA00010548"/>
    </source>
</evidence>
<evidence type="ECO:0000256" key="7">
    <source>
        <dbReference type="ARBA" id="ARBA00023002"/>
    </source>
</evidence>
<dbReference type="EMBL" id="CP136864">
    <property type="protein sequence ID" value="WOJ92729.1"/>
    <property type="molecule type" value="Genomic_DNA"/>
</dbReference>
<dbReference type="InterPro" id="IPR015943">
    <property type="entry name" value="WD40/YVTN_repeat-like_dom_sf"/>
</dbReference>
<sequence length="380" mass="41296">MKHYLAAALLCLSQSVAAQNYDSIIGDSLSLGVPDDHWFSVRGSEIAYLIDGDEGTVEGTLTLSMFSPALEPHLAAGRIYSYGSFYTRTFYGDRTDVVLVFDLESALPIKEIEIPPKSAGIGHSGMIGLIEDRFIGVWNITPAMSVSVVDTADDRFVGEISTPGCAGVYPVDAGFLMACGDGRVQYVRLDSVGEEVDRLRSEVFFTVTDDPVFDYAVPTPEGWMFMSLEGHVYEVAVKDGAVNVSEPWSINPADEEGAADLNGVPIDPDDNWRISGRQAFAYNAKANLLVTLMHEGGGQETFEDPGTQIWAFSTKTKRRAYVLELDEETKGVSVELTADAEPLLIIAPAKGGELLIHDGVSSRLLRTMPEINASLVQRLE</sequence>
<feature type="chain" id="PRO_5047510522" evidence="8">
    <location>
        <begin position="19"/>
        <end position="380"/>
    </location>
</feature>
<evidence type="ECO:0000256" key="3">
    <source>
        <dbReference type="ARBA" id="ARBA00022448"/>
    </source>
</evidence>
<keyword evidence="5" id="KW-0574">Periplasm</keyword>
<comment type="similarity">
    <text evidence="2">Belongs to the aromatic amine dehydrogenase heavy chain family.</text>
</comment>
<organism evidence="9 10">
    <name type="scientific">Congregibacter variabilis</name>
    <dbReference type="NCBI Taxonomy" id="3081200"/>
    <lineage>
        <taxon>Bacteria</taxon>
        <taxon>Pseudomonadati</taxon>
        <taxon>Pseudomonadota</taxon>
        <taxon>Gammaproteobacteria</taxon>
        <taxon>Cellvibrionales</taxon>
        <taxon>Halieaceae</taxon>
        <taxon>Congregibacter</taxon>
    </lineage>
</organism>
<dbReference type="Gene3D" id="2.130.10.10">
    <property type="entry name" value="YVTN repeat-like/Quinoprotein amine dehydrogenase"/>
    <property type="match status" value="1"/>
</dbReference>
<keyword evidence="4 8" id="KW-0732">Signal</keyword>
<dbReference type="RefSeq" id="WP_407347328.1">
    <property type="nucleotide sequence ID" value="NZ_CP136864.1"/>
</dbReference>
<dbReference type="InterPro" id="IPR009451">
    <property type="entry name" value="Metamine_DH_Hvc"/>
</dbReference>
<dbReference type="InterPro" id="IPR011044">
    <property type="entry name" value="Quino_amine_DH_bsu"/>
</dbReference>
<keyword evidence="3" id="KW-0813">Transport</keyword>
<name>A0ABZ0I1M9_9GAMM</name>
<evidence type="ECO:0000256" key="6">
    <source>
        <dbReference type="ARBA" id="ARBA00022982"/>
    </source>
</evidence>
<protein>
    <submittedName>
        <fullName evidence="9">Amine dehydrogenase large subunit</fullName>
    </submittedName>
</protein>
<reference evidence="9 10" key="1">
    <citation type="submission" date="2023-10" db="EMBL/GenBank/DDBJ databases">
        <title>Two novel species belonging to the OM43/NOR5 clade.</title>
        <authorList>
            <person name="Park M."/>
        </authorList>
    </citation>
    <scope>NUCLEOTIDE SEQUENCE [LARGE SCALE GENOMIC DNA]</scope>
    <source>
        <strain evidence="9 10">IMCC43200</strain>
    </source>
</reference>
<keyword evidence="10" id="KW-1185">Reference proteome</keyword>
<keyword evidence="7" id="KW-0560">Oxidoreductase</keyword>
<evidence type="ECO:0000256" key="1">
    <source>
        <dbReference type="ARBA" id="ARBA00004418"/>
    </source>
</evidence>
<dbReference type="SUPFAM" id="SSF50969">
    <property type="entry name" value="YVTN repeat-like/Quinoprotein amine dehydrogenase"/>
    <property type="match status" value="1"/>
</dbReference>
<evidence type="ECO:0000256" key="8">
    <source>
        <dbReference type="SAM" id="SignalP"/>
    </source>
</evidence>
<evidence type="ECO:0000313" key="9">
    <source>
        <dbReference type="EMBL" id="WOJ92729.1"/>
    </source>
</evidence>
<evidence type="ECO:0000313" key="10">
    <source>
        <dbReference type="Proteomes" id="UP001626537"/>
    </source>
</evidence>
<gene>
    <name evidence="9" type="ORF">R0135_13165</name>
</gene>
<evidence type="ECO:0000256" key="5">
    <source>
        <dbReference type="ARBA" id="ARBA00022764"/>
    </source>
</evidence>